<sequence length="96" mass="10699">MSESFSLVSFFSTAQWVVAFLFVPLVCWYEWSRSTLVCRWCALVTGYTVQMGLVVALIDSGFSLQAVIMLASVAAYAWIKLMTGWLPTERKASVSS</sequence>
<evidence type="ECO:0000313" key="2">
    <source>
        <dbReference type="EMBL" id="GGX60566.1"/>
    </source>
</evidence>
<proteinExistence type="predicted"/>
<dbReference type="AlphaFoldDB" id="A0A918NBK8"/>
<dbReference type="RefSeq" id="WP_189610234.1">
    <property type="nucleotide sequence ID" value="NZ_BMXR01000007.1"/>
</dbReference>
<evidence type="ECO:0000256" key="1">
    <source>
        <dbReference type="SAM" id="Phobius"/>
    </source>
</evidence>
<evidence type="ECO:0000313" key="3">
    <source>
        <dbReference type="Proteomes" id="UP000626148"/>
    </source>
</evidence>
<organism evidence="2 3">
    <name type="scientific">Saccharospirillum salsuginis</name>
    <dbReference type="NCBI Taxonomy" id="418750"/>
    <lineage>
        <taxon>Bacteria</taxon>
        <taxon>Pseudomonadati</taxon>
        <taxon>Pseudomonadota</taxon>
        <taxon>Gammaproteobacteria</taxon>
        <taxon>Oceanospirillales</taxon>
        <taxon>Saccharospirillaceae</taxon>
        <taxon>Saccharospirillum</taxon>
    </lineage>
</organism>
<protein>
    <submittedName>
        <fullName evidence="2">Uncharacterized protein</fullName>
    </submittedName>
</protein>
<comment type="caution">
    <text evidence="2">The sequence shown here is derived from an EMBL/GenBank/DDBJ whole genome shotgun (WGS) entry which is preliminary data.</text>
</comment>
<gene>
    <name evidence="2" type="ORF">GCM10007392_30740</name>
</gene>
<feature type="transmembrane region" description="Helical" evidence="1">
    <location>
        <begin position="6"/>
        <end position="29"/>
    </location>
</feature>
<keyword evidence="3" id="KW-1185">Reference proteome</keyword>
<accession>A0A918NBK8</accession>
<reference evidence="2" key="2">
    <citation type="submission" date="2020-09" db="EMBL/GenBank/DDBJ databases">
        <authorList>
            <person name="Sun Q."/>
            <person name="Kim S."/>
        </authorList>
    </citation>
    <scope>NUCLEOTIDE SEQUENCE</scope>
    <source>
        <strain evidence="2">KCTC 22169</strain>
    </source>
</reference>
<dbReference type="EMBL" id="BMXR01000007">
    <property type="protein sequence ID" value="GGX60566.1"/>
    <property type="molecule type" value="Genomic_DNA"/>
</dbReference>
<keyword evidence="1" id="KW-0812">Transmembrane</keyword>
<dbReference type="Proteomes" id="UP000626148">
    <property type="component" value="Unassembled WGS sequence"/>
</dbReference>
<reference evidence="2" key="1">
    <citation type="journal article" date="2014" name="Int. J. Syst. Evol. Microbiol.">
        <title>Complete genome sequence of Corynebacterium casei LMG S-19264T (=DSM 44701T), isolated from a smear-ripened cheese.</title>
        <authorList>
            <consortium name="US DOE Joint Genome Institute (JGI-PGF)"/>
            <person name="Walter F."/>
            <person name="Albersmeier A."/>
            <person name="Kalinowski J."/>
            <person name="Ruckert C."/>
        </authorList>
    </citation>
    <scope>NUCLEOTIDE SEQUENCE</scope>
    <source>
        <strain evidence="2">KCTC 22169</strain>
    </source>
</reference>
<keyword evidence="1" id="KW-1133">Transmembrane helix</keyword>
<feature type="transmembrane region" description="Helical" evidence="1">
    <location>
        <begin position="36"/>
        <end position="58"/>
    </location>
</feature>
<keyword evidence="1" id="KW-0472">Membrane</keyword>
<feature type="transmembrane region" description="Helical" evidence="1">
    <location>
        <begin position="64"/>
        <end position="81"/>
    </location>
</feature>
<name>A0A918NBK8_9GAMM</name>